<keyword evidence="5" id="KW-1185">Reference proteome</keyword>
<dbReference type="Proteomes" id="UP000641954">
    <property type="component" value="Unassembled WGS sequence"/>
</dbReference>
<feature type="chain" id="PRO_5046776413" evidence="2">
    <location>
        <begin position="24"/>
        <end position="289"/>
    </location>
</feature>
<dbReference type="Pfam" id="PF13355">
    <property type="entry name" value="ARC6-like_IMS"/>
    <property type="match status" value="1"/>
</dbReference>
<evidence type="ECO:0000313" key="5">
    <source>
        <dbReference type="Proteomes" id="UP000641954"/>
    </source>
</evidence>
<dbReference type="InterPro" id="IPR025344">
    <property type="entry name" value="CDP1-like_IMS"/>
</dbReference>
<organism evidence="4 5">
    <name type="scientific">Planktothricoides raciborskii FACHB-1370</name>
    <dbReference type="NCBI Taxonomy" id="2949576"/>
    <lineage>
        <taxon>Bacteria</taxon>
        <taxon>Bacillati</taxon>
        <taxon>Cyanobacteriota</taxon>
        <taxon>Cyanophyceae</taxon>
        <taxon>Oscillatoriophycideae</taxon>
        <taxon>Oscillatoriales</taxon>
        <taxon>Oscillatoriaceae</taxon>
        <taxon>Planktothricoides</taxon>
    </lineage>
</organism>
<feature type="compositionally biased region" description="Polar residues" evidence="1">
    <location>
        <begin position="39"/>
        <end position="49"/>
    </location>
</feature>
<dbReference type="PROSITE" id="PS51257">
    <property type="entry name" value="PROKAR_LIPOPROTEIN"/>
    <property type="match status" value="1"/>
</dbReference>
<feature type="domain" description="Plastid division protein CDP1-like IMS" evidence="3">
    <location>
        <begin position="168"/>
        <end position="281"/>
    </location>
</feature>
<dbReference type="EMBL" id="JACJSK010000013">
    <property type="protein sequence ID" value="MBD2544515.1"/>
    <property type="molecule type" value="Genomic_DNA"/>
</dbReference>
<evidence type="ECO:0000259" key="3">
    <source>
        <dbReference type="Pfam" id="PF13355"/>
    </source>
</evidence>
<dbReference type="Gene3D" id="2.60.120.380">
    <property type="match status" value="1"/>
</dbReference>
<protein>
    <submittedName>
        <fullName evidence="4">ARC6/PARC6 family protein</fullName>
    </submittedName>
</protein>
<accession>A0ABR8EFI1</accession>
<gene>
    <name evidence="4" type="ORF">H6G72_11825</name>
</gene>
<keyword evidence="2" id="KW-0732">Signal</keyword>
<feature type="signal peptide" evidence="2">
    <location>
        <begin position="1"/>
        <end position="23"/>
    </location>
</feature>
<sequence>MKKPIFLCLIVLLLGGCSDFSVEQFSPPTPSSSPEVIPQSLSRLSSTSCPEKPGQLLSGNTQSLSFTGDRPNSTISGEVRPDRQLGYTFSPRSGSQLKYQVNNDKICIWLYDPALKLMNAGQIQSTDIQSFDLTENSQYTLQVSALKGTQEFELGMVVLMPLSETEAFELIKEWLAAKSKIFARPYDMSLAAKFTTGKRYEDARGSVQWLKDYNAEWKYLSQSIKPTGTFSSNLDEAMIEVIVTEDRALYINGELDYNHTTFGAETSRDRFNLRRGEDGWKTSSYESLN</sequence>
<reference evidence="4 5" key="1">
    <citation type="journal article" date="2020" name="ISME J.">
        <title>Comparative genomics reveals insights into cyanobacterial evolution and habitat adaptation.</title>
        <authorList>
            <person name="Chen M.Y."/>
            <person name="Teng W.K."/>
            <person name="Zhao L."/>
            <person name="Hu C.X."/>
            <person name="Zhou Y.K."/>
            <person name="Han B.P."/>
            <person name="Song L.R."/>
            <person name="Shu W.S."/>
        </authorList>
    </citation>
    <scope>NUCLEOTIDE SEQUENCE [LARGE SCALE GENOMIC DNA]</scope>
    <source>
        <strain evidence="4 5">FACHB-1370</strain>
    </source>
</reference>
<dbReference type="RefSeq" id="WP_190878415.1">
    <property type="nucleotide sequence ID" value="NZ_JACJSK010000013.1"/>
</dbReference>
<feature type="region of interest" description="Disordered" evidence="1">
    <location>
        <begin position="24"/>
        <end position="80"/>
    </location>
</feature>
<proteinExistence type="predicted"/>
<evidence type="ECO:0000256" key="1">
    <source>
        <dbReference type="SAM" id="MobiDB-lite"/>
    </source>
</evidence>
<feature type="compositionally biased region" description="Polar residues" evidence="1">
    <location>
        <begin position="57"/>
        <end position="76"/>
    </location>
</feature>
<evidence type="ECO:0000313" key="4">
    <source>
        <dbReference type="EMBL" id="MBD2544515.1"/>
    </source>
</evidence>
<name>A0ABR8EFI1_9CYAN</name>
<comment type="caution">
    <text evidence="4">The sequence shown here is derived from an EMBL/GenBank/DDBJ whole genome shotgun (WGS) entry which is preliminary data.</text>
</comment>
<evidence type="ECO:0000256" key="2">
    <source>
        <dbReference type="SAM" id="SignalP"/>
    </source>
</evidence>